<dbReference type="SUPFAM" id="SSF46689">
    <property type="entry name" value="Homeodomain-like"/>
    <property type="match status" value="1"/>
</dbReference>
<protein>
    <submittedName>
        <fullName evidence="5">Unannotated protein</fullName>
    </submittedName>
</protein>
<dbReference type="PROSITE" id="PS50977">
    <property type="entry name" value="HTH_TETR_2"/>
    <property type="match status" value="1"/>
</dbReference>
<feature type="domain" description="HTH tetR-type" evidence="4">
    <location>
        <begin position="7"/>
        <end position="67"/>
    </location>
</feature>
<evidence type="ECO:0000256" key="2">
    <source>
        <dbReference type="ARBA" id="ARBA00023125"/>
    </source>
</evidence>
<proteinExistence type="predicted"/>
<keyword evidence="1" id="KW-0805">Transcription regulation</keyword>
<dbReference type="PANTHER" id="PTHR47506:SF6">
    <property type="entry name" value="HTH-TYPE TRANSCRIPTIONAL REPRESSOR NEMR"/>
    <property type="match status" value="1"/>
</dbReference>
<dbReference type="Gene3D" id="1.10.357.10">
    <property type="entry name" value="Tetracycline Repressor, domain 2"/>
    <property type="match status" value="1"/>
</dbReference>
<dbReference type="EMBL" id="CAEZSR010000133">
    <property type="protein sequence ID" value="CAB4578066.1"/>
    <property type="molecule type" value="Genomic_DNA"/>
</dbReference>
<accession>A0A6J6EPY9</accession>
<evidence type="ECO:0000256" key="1">
    <source>
        <dbReference type="ARBA" id="ARBA00023015"/>
    </source>
</evidence>
<evidence type="ECO:0000256" key="3">
    <source>
        <dbReference type="ARBA" id="ARBA00023163"/>
    </source>
</evidence>
<gene>
    <name evidence="5" type="ORF">UFOPK1493_02857</name>
</gene>
<reference evidence="5" key="1">
    <citation type="submission" date="2020-05" db="EMBL/GenBank/DDBJ databases">
        <authorList>
            <person name="Chiriac C."/>
            <person name="Salcher M."/>
            <person name="Ghai R."/>
            <person name="Kavagutti S V."/>
        </authorList>
    </citation>
    <scope>NUCLEOTIDE SEQUENCE</scope>
</reference>
<keyword evidence="3" id="KW-0804">Transcription</keyword>
<dbReference type="PANTHER" id="PTHR47506">
    <property type="entry name" value="TRANSCRIPTIONAL REGULATORY PROTEIN"/>
    <property type="match status" value="1"/>
</dbReference>
<dbReference type="InterPro" id="IPR001647">
    <property type="entry name" value="HTH_TetR"/>
</dbReference>
<organism evidence="5">
    <name type="scientific">freshwater metagenome</name>
    <dbReference type="NCBI Taxonomy" id="449393"/>
    <lineage>
        <taxon>unclassified sequences</taxon>
        <taxon>metagenomes</taxon>
        <taxon>ecological metagenomes</taxon>
    </lineage>
</organism>
<dbReference type="InterPro" id="IPR009057">
    <property type="entry name" value="Homeodomain-like_sf"/>
</dbReference>
<sequence>MATRQGPSSPQDYFDAGMDLLAAEGVSALTIARLCGELGVTKGSFYHHFRGVEDYRTQLLTHWASNRSAQVVAAAGAIDDPVRRLRVLLQAGVELPHEAEAAIRAWSQRDPDAWRVRVAVDEARERIIADAFRAAGVDAVQAELYGRLAVVTLVGAQHRGATTDRAALRSMFDWMLAAALDQAGAAPRSGRPRRATRSGS</sequence>
<evidence type="ECO:0000313" key="5">
    <source>
        <dbReference type="EMBL" id="CAB4578066.1"/>
    </source>
</evidence>
<evidence type="ECO:0000259" key="4">
    <source>
        <dbReference type="PROSITE" id="PS50977"/>
    </source>
</evidence>
<dbReference type="AlphaFoldDB" id="A0A6J6EPY9"/>
<dbReference type="Pfam" id="PF00440">
    <property type="entry name" value="TetR_N"/>
    <property type="match status" value="1"/>
</dbReference>
<keyword evidence="2" id="KW-0238">DNA-binding</keyword>
<name>A0A6J6EPY9_9ZZZZ</name>
<dbReference type="GO" id="GO:0003677">
    <property type="term" value="F:DNA binding"/>
    <property type="evidence" value="ECO:0007669"/>
    <property type="project" value="UniProtKB-KW"/>
</dbReference>